<gene>
    <name evidence="3" type="ORF">GLOTRDRAFT_20378</name>
</gene>
<evidence type="ECO:0000256" key="1">
    <source>
        <dbReference type="ARBA" id="ARBA00022729"/>
    </source>
</evidence>
<feature type="domain" description="Yeast cell wall synthesis Kre9/Knh1-like N-terminal" evidence="2">
    <location>
        <begin position="9"/>
        <end position="96"/>
    </location>
</feature>
<organism evidence="3 4">
    <name type="scientific">Gloeophyllum trabeum (strain ATCC 11539 / FP-39264 / Madison 617)</name>
    <name type="common">Brown rot fungus</name>
    <dbReference type="NCBI Taxonomy" id="670483"/>
    <lineage>
        <taxon>Eukaryota</taxon>
        <taxon>Fungi</taxon>
        <taxon>Dikarya</taxon>
        <taxon>Basidiomycota</taxon>
        <taxon>Agaricomycotina</taxon>
        <taxon>Agaricomycetes</taxon>
        <taxon>Gloeophyllales</taxon>
        <taxon>Gloeophyllaceae</taxon>
        <taxon>Gloeophyllum</taxon>
    </lineage>
</organism>
<dbReference type="Pfam" id="PF10342">
    <property type="entry name" value="Kre9_KNH"/>
    <property type="match status" value="1"/>
</dbReference>
<feature type="non-terminal residue" evidence="3">
    <location>
        <position position="97"/>
    </location>
</feature>
<proteinExistence type="predicted"/>
<dbReference type="RefSeq" id="XP_007868658.1">
    <property type="nucleotide sequence ID" value="XM_007870467.1"/>
</dbReference>
<dbReference type="EMBL" id="KB469307">
    <property type="protein sequence ID" value="EPQ52679.1"/>
    <property type="molecule type" value="Genomic_DNA"/>
</dbReference>
<sequence length="97" mass="10212">VYAPPISYPTAGTTWQVGGSYNITWDASNPPKQITNPIGHIDLLKNNVIITGAPLANGFSILDGTHEITVPLTVEPGSGYTVVLFGDSGDISPEFTI</sequence>
<dbReference type="KEGG" id="gtr:GLOTRDRAFT_20378"/>
<evidence type="ECO:0000259" key="2">
    <source>
        <dbReference type="Pfam" id="PF10342"/>
    </source>
</evidence>
<evidence type="ECO:0000313" key="4">
    <source>
        <dbReference type="Proteomes" id="UP000030669"/>
    </source>
</evidence>
<dbReference type="InterPro" id="IPR018466">
    <property type="entry name" value="Kre9/Knh1-like_N"/>
</dbReference>
<keyword evidence="1" id="KW-0732">Signal</keyword>
<accession>S7RJ78</accession>
<name>S7RJ78_GLOTA</name>
<feature type="non-terminal residue" evidence="3">
    <location>
        <position position="1"/>
    </location>
</feature>
<keyword evidence="4" id="KW-1185">Reference proteome</keyword>
<dbReference type="Proteomes" id="UP000030669">
    <property type="component" value="Unassembled WGS sequence"/>
</dbReference>
<dbReference type="AlphaFoldDB" id="S7RJ78"/>
<dbReference type="GeneID" id="19305006"/>
<dbReference type="OMA" id="TWDTANH"/>
<evidence type="ECO:0000313" key="3">
    <source>
        <dbReference type="EMBL" id="EPQ52679.1"/>
    </source>
</evidence>
<protein>
    <recommendedName>
        <fullName evidence="2">Yeast cell wall synthesis Kre9/Knh1-like N-terminal domain-containing protein</fullName>
    </recommendedName>
</protein>
<dbReference type="HOGENOM" id="CLU_083660_2_1_1"/>
<reference evidence="3 4" key="1">
    <citation type="journal article" date="2012" name="Science">
        <title>The Paleozoic origin of enzymatic lignin decomposition reconstructed from 31 fungal genomes.</title>
        <authorList>
            <person name="Floudas D."/>
            <person name="Binder M."/>
            <person name="Riley R."/>
            <person name="Barry K."/>
            <person name="Blanchette R.A."/>
            <person name="Henrissat B."/>
            <person name="Martinez A.T."/>
            <person name="Otillar R."/>
            <person name="Spatafora J.W."/>
            <person name="Yadav J.S."/>
            <person name="Aerts A."/>
            <person name="Benoit I."/>
            <person name="Boyd A."/>
            <person name="Carlson A."/>
            <person name="Copeland A."/>
            <person name="Coutinho P.M."/>
            <person name="de Vries R.P."/>
            <person name="Ferreira P."/>
            <person name="Findley K."/>
            <person name="Foster B."/>
            <person name="Gaskell J."/>
            <person name="Glotzer D."/>
            <person name="Gorecki P."/>
            <person name="Heitman J."/>
            <person name="Hesse C."/>
            <person name="Hori C."/>
            <person name="Igarashi K."/>
            <person name="Jurgens J.A."/>
            <person name="Kallen N."/>
            <person name="Kersten P."/>
            <person name="Kohler A."/>
            <person name="Kuees U."/>
            <person name="Kumar T.K.A."/>
            <person name="Kuo A."/>
            <person name="LaButti K."/>
            <person name="Larrondo L.F."/>
            <person name="Lindquist E."/>
            <person name="Ling A."/>
            <person name="Lombard V."/>
            <person name="Lucas S."/>
            <person name="Lundell T."/>
            <person name="Martin R."/>
            <person name="McLaughlin D.J."/>
            <person name="Morgenstern I."/>
            <person name="Morin E."/>
            <person name="Murat C."/>
            <person name="Nagy L.G."/>
            <person name="Nolan M."/>
            <person name="Ohm R.A."/>
            <person name="Patyshakuliyeva A."/>
            <person name="Rokas A."/>
            <person name="Ruiz-Duenas F.J."/>
            <person name="Sabat G."/>
            <person name="Salamov A."/>
            <person name="Samejima M."/>
            <person name="Schmutz J."/>
            <person name="Slot J.C."/>
            <person name="St John F."/>
            <person name="Stenlid J."/>
            <person name="Sun H."/>
            <person name="Sun S."/>
            <person name="Syed K."/>
            <person name="Tsang A."/>
            <person name="Wiebenga A."/>
            <person name="Young D."/>
            <person name="Pisabarro A."/>
            <person name="Eastwood D.C."/>
            <person name="Martin F."/>
            <person name="Cullen D."/>
            <person name="Grigoriev I.V."/>
            <person name="Hibbett D.S."/>
        </authorList>
    </citation>
    <scope>NUCLEOTIDE SEQUENCE [LARGE SCALE GENOMIC DNA]</scope>
    <source>
        <strain evidence="3 4">ATCC 11539</strain>
    </source>
</reference>
<dbReference type="OrthoDB" id="2317741at2759"/>